<dbReference type="SUPFAM" id="SSF55874">
    <property type="entry name" value="ATPase domain of HSP90 chaperone/DNA topoisomerase II/histidine kinase"/>
    <property type="match status" value="1"/>
</dbReference>
<feature type="transmembrane region" description="Helical" evidence="9">
    <location>
        <begin position="282"/>
        <end position="300"/>
    </location>
</feature>
<dbReference type="Pfam" id="PF07696">
    <property type="entry name" value="7TMR-DISMED2"/>
    <property type="match status" value="1"/>
</dbReference>
<keyword evidence="13" id="KW-1185">Reference proteome</keyword>
<dbReference type="InterPro" id="IPR011712">
    <property type="entry name" value="Sig_transdc_His_kin_sub3_dim/P"/>
</dbReference>
<dbReference type="Pfam" id="PF07695">
    <property type="entry name" value="7TMR-DISM_7TM"/>
    <property type="match status" value="1"/>
</dbReference>
<name>A0ABU5SJW3_9BACT</name>
<dbReference type="EMBL" id="JAYGIM010000008">
    <property type="protein sequence ID" value="MEA5427314.1"/>
    <property type="molecule type" value="Genomic_DNA"/>
</dbReference>
<dbReference type="RefSeq" id="WP_323258718.1">
    <property type="nucleotide sequence ID" value="NZ_JAYGIM010000008.1"/>
</dbReference>
<feature type="transmembrane region" description="Helical" evidence="9">
    <location>
        <begin position="335"/>
        <end position="356"/>
    </location>
</feature>
<dbReference type="Gene3D" id="1.20.5.1930">
    <property type="match status" value="1"/>
</dbReference>
<feature type="transmembrane region" description="Helical" evidence="9">
    <location>
        <begin position="306"/>
        <end position="328"/>
    </location>
</feature>
<dbReference type="SMART" id="SM00387">
    <property type="entry name" value="HATPase_c"/>
    <property type="match status" value="1"/>
</dbReference>
<evidence type="ECO:0000256" key="4">
    <source>
        <dbReference type="ARBA" id="ARBA00022692"/>
    </source>
</evidence>
<dbReference type="Proteomes" id="UP001302222">
    <property type="component" value="Unassembled WGS sequence"/>
</dbReference>
<evidence type="ECO:0000256" key="7">
    <source>
        <dbReference type="ARBA" id="ARBA00023012"/>
    </source>
</evidence>
<keyword evidence="6 9" id="KW-1133">Transmembrane helix</keyword>
<dbReference type="CDD" id="cd16917">
    <property type="entry name" value="HATPase_UhpB-NarQ-NarX-like"/>
    <property type="match status" value="1"/>
</dbReference>
<evidence type="ECO:0000256" key="5">
    <source>
        <dbReference type="ARBA" id="ARBA00022777"/>
    </source>
</evidence>
<keyword evidence="3" id="KW-0808">Transferase</keyword>
<feature type="transmembrane region" description="Helical" evidence="9">
    <location>
        <begin position="215"/>
        <end position="231"/>
    </location>
</feature>
<dbReference type="InterPro" id="IPR005467">
    <property type="entry name" value="His_kinase_dom"/>
</dbReference>
<comment type="subcellular location">
    <subcellularLocation>
        <location evidence="1">Cell membrane</location>
        <topology evidence="1">Multi-pass membrane protein</topology>
    </subcellularLocation>
</comment>
<dbReference type="InterPro" id="IPR011623">
    <property type="entry name" value="7TMR_DISM_rcpt_extracell_dom1"/>
</dbReference>
<keyword evidence="5" id="KW-0418">Kinase</keyword>
<keyword evidence="4 9" id="KW-0812">Transmembrane</keyword>
<dbReference type="Pfam" id="PF07730">
    <property type="entry name" value="HisKA_3"/>
    <property type="match status" value="1"/>
</dbReference>
<feature type="signal peptide" evidence="10">
    <location>
        <begin position="1"/>
        <end position="23"/>
    </location>
</feature>
<evidence type="ECO:0000313" key="12">
    <source>
        <dbReference type="EMBL" id="MEA5427314.1"/>
    </source>
</evidence>
<evidence type="ECO:0000256" key="9">
    <source>
        <dbReference type="SAM" id="Phobius"/>
    </source>
</evidence>
<evidence type="ECO:0000256" key="3">
    <source>
        <dbReference type="ARBA" id="ARBA00022679"/>
    </source>
</evidence>
<keyword evidence="10" id="KW-0732">Signal</keyword>
<keyword evidence="7" id="KW-0902">Two-component regulatory system</keyword>
<evidence type="ECO:0000256" key="1">
    <source>
        <dbReference type="ARBA" id="ARBA00004651"/>
    </source>
</evidence>
<sequence>MKKIKGFCLVFLLTNLIFLEAFAQRQVIFDMPNKALAIGREIEIFEDKTASLTFEEVSNRPDIGAYFRRSLQINPNFGVTSSVIWARITLQNKTSQNLYLEIAEATIDSIAFYKIDAEKKVSYLKSGTYVPIRQRDVETNFYLLDLNLAPQETSTYYIRFQSSLPLLFPLRVAPLKVYFEDNHPKDIMQGIYIGIMLVMAIFNFFIFFTVRTKVYLYYVIYVLSFASFFAYNKGFINEFIWPNAVWINRFGPISISLGISFGLLFANSFLNVERYLPISNKIAKVLISLVLVFVTSYWLGLGRTSIILLNAVAFVIVVYVLVIATYIWMKGSEEALFFLGAWSIMLVSALIFIMQLSNILPSDYFTRNALQVGSALEVVMLSFALAHRINKDRKEKEKYQAEVIHQLQANDQMRNRIARDLHDDIGSTLSSIGILSQVVETQIDKKDSSLKKLVVRISESSQNVQRSLSDIVWTTKQTEESLDSVIVKMKEFTAEMLEPKNIDYTFSVSDISCIQFSPLKQYNIYLIFKEAVNNSVKYAQASNIEIAIFFTEEYFTIIVKDNGIGFDEGNVKQGNGLNNMQERALAMNGKIQILTKPQKGTLIELKVPLNSK</sequence>
<evidence type="ECO:0000256" key="6">
    <source>
        <dbReference type="ARBA" id="ARBA00022989"/>
    </source>
</evidence>
<evidence type="ECO:0000256" key="10">
    <source>
        <dbReference type="SAM" id="SignalP"/>
    </source>
</evidence>
<reference evidence="12 13" key="1">
    <citation type="submission" date="2023-12" db="EMBL/GenBank/DDBJ databases">
        <title>Novel species of the genus Arcicella isolated from rivers.</title>
        <authorList>
            <person name="Lu H."/>
        </authorList>
    </citation>
    <scope>NUCLEOTIDE SEQUENCE [LARGE SCALE GENOMIC DNA]</scope>
    <source>
        <strain evidence="12 13">DC25W</strain>
    </source>
</reference>
<evidence type="ECO:0000256" key="2">
    <source>
        <dbReference type="ARBA" id="ARBA00022475"/>
    </source>
</evidence>
<feature type="transmembrane region" description="Helical" evidence="9">
    <location>
        <begin position="190"/>
        <end position="208"/>
    </location>
</feature>
<protein>
    <submittedName>
        <fullName evidence="12">7TM diverse intracellular signaling domain-containing protein</fullName>
    </submittedName>
</protein>
<comment type="caution">
    <text evidence="12">The sequence shown here is derived from an EMBL/GenBank/DDBJ whole genome shotgun (WGS) entry which is preliminary data.</text>
</comment>
<feature type="transmembrane region" description="Helical" evidence="9">
    <location>
        <begin position="368"/>
        <end position="386"/>
    </location>
</feature>
<proteinExistence type="predicted"/>
<evidence type="ECO:0000259" key="11">
    <source>
        <dbReference type="PROSITE" id="PS50109"/>
    </source>
</evidence>
<dbReference type="PROSITE" id="PS50109">
    <property type="entry name" value="HIS_KIN"/>
    <property type="match status" value="1"/>
</dbReference>
<keyword evidence="8 9" id="KW-0472">Membrane</keyword>
<dbReference type="PANTHER" id="PTHR24421">
    <property type="entry name" value="NITRATE/NITRITE SENSOR PROTEIN NARX-RELATED"/>
    <property type="match status" value="1"/>
</dbReference>
<gene>
    <name evidence="12" type="ORF">VB798_12045</name>
</gene>
<dbReference type="Gene3D" id="2.60.40.2380">
    <property type="match status" value="1"/>
</dbReference>
<evidence type="ECO:0000313" key="13">
    <source>
        <dbReference type="Proteomes" id="UP001302222"/>
    </source>
</evidence>
<evidence type="ECO:0000256" key="8">
    <source>
        <dbReference type="ARBA" id="ARBA00023136"/>
    </source>
</evidence>
<feature type="transmembrane region" description="Helical" evidence="9">
    <location>
        <begin position="251"/>
        <end position="270"/>
    </location>
</feature>
<accession>A0ABU5SJW3</accession>
<dbReference type="Gene3D" id="3.30.565.10">
    <property type="entry name" value="Histidine kinase-like ATPase, C-terminal domain"/>
    <property type="match status" value="1"/>
</dbReference>
<dbReference type="InterPro" id="IPR003594">
    <property type="entry name" value="HATPase_dom"/>
</dbReference>
<feature type="domain" description="Histidine kinase" evidence="11">
    <location>
        <begin position="420"/>
        <end position="611"/>
    </location>
</feature>
<dbReference type="Pfam" id="PF02518">
    <property type="entry name" value="HATPase_c"/>
    <property type="match status" value="1"/>
</dbReference>
<dbReference type="InterPro" id="IPR050482">
    <property type="entry name" value="Sensor_HK_TwoCompSys"/>
</dbReference>
<dbReference type="PANTHER" id="PTHR24421:SF37">
    <property type="entry name" value="SENSOR HISTIDINE KINASE NARS"/>
    <property type="match status" value="1"/>
</dbReference>
<feature type="chain" id="PRO_5046788283" evidence="10">
    <location>
        <begin position="24"/>
        <end position="612"/>
    </location>
</feature>
<dbReference type="InterPro" id="IPR011622">
    <property type="entry name" value="7TMR_DISM_rcpt_extracell_dom2"/>
</dbReference>
<dbReference type="InterPro" id="IPR036890">
    <property type="entry name" value="HATPase_C_sf"/>
</dbReference>
<organism evidence="12 13">
    <name type="scientific">Arcicella lustrica</name>
    <dbReference type="NCBI Taxonomy" id="2984196"/>
    <lineage>
        <taxon>Bacteria</taxon>
        <taxon>Pseudomonadati</taxon>
        <taxon>Bacteroidota</taxon>
        <taxon>Cytophagia</taxon>
        <taxon>Cytophagales</taxon>
        <taxon>Flectobacillaceae</taxon>
        <taxon>Arcicella</taxon>
    </lineage>
</organism>
<keyword evidence="2" id="KW-1003">Cell membrane</keyword>